<evidence type="ECO:0000313" key="4">
    <source>
        <dbReference type="Proteomes" id="UP000224854"/>
    </source>
</evidence>
<dbReference type="InterPro" id="IPR058525">
    <property type="entry name" value="DUF8212"/>
</dbReference>
<accession>A0A2C5ZHT6</accession>
<dbReference type="EMBL" id="NJEU01000188">
    <property type="protein sequence ID" value="PHH79370.1"/>
    <property type="molecule type" value="Genomic_DNA"/>
</dbReference>
<reference evidence="3 4" key="1">
    <citation type="submission" date="2017-06" db="EMBL/GenBank/DDBJ databases">
        <title>Ant-infecting Ophiocordyceps genomes reveal a high diversity of potential behavioral manipulation genes and a possible major role for enterotoxins.</title>
        <authorList>
            <person name="De Bekker C."/>
            <person name="Evans H.C."/>
            <person name="Brachmann A."/>
            <person name="Hughes D.P."/>
        </authorList>
    </citation>
    <scope>NUCLEOTIDE SEQUENCE [LARGE SCALE GENOMIC DNA]</scope>
    <source>
        <strain evidence="3 4">1348a</strain>
    </source>
</reference>
<dbReference type="Pfam" id="PF26640">
    <property type="entry name" value="DUF8212"/>
    <property type="match status" value="1"/>
</dbReference>
<comment type="caution">
    <text evidence="3">The sequence shown here is derived from an EMBL/GenBank/DDBJ whole genome shotgun (WGS) entry which is preliminary data.</text>
</comment>
<protein>
    <submittedName>
        <fullName evidence="3">Uncharacterized protein</fullName>
    </submittedName>
</protein>
<gene>
    <name evidence="3" type="ORF">CDD82_2429</name>
</gene>
<dbReference type="OrthoDB" id="20872at2759"/>
<dbReference type="PANTHER" id="PTHR10622:SF10">
    <property type="entry name" value="HET DOMAIN-CONTAINING PROTEIN"/>
    <property type="match status" value="1"/>
</dbReference>
<sequence>MRLIRASTAVEPSGLAFRDFTPDHVPPYAILSHTWGDDEVIYGDCLSGTAHQKSSFAKIRDSCAQAVADNLDWIWIDSCCIDKSSSAELSEAINSMYAWYKNSQICYAHLSGVCSSVDTSETDGEFATCKWFTRGWTLQELLAPANLVFYSEDWVMVGEKTALSSPLSIITGIDEGILTGAKALESASIAKRMSWAAYRRTTRPEDVAYCLMGLFGVNMPMLYGEGDRAFLRLQEEIMKQSDDQSLLAWVDTDASDNAYRGLLARSPLSFAFSNSVFPYQDWEPRPPYHMTNRGLRIDLPITPHGGDSDGIFIAALDCPAPPDYQDNSFLAIYLKKIWHGDQQFARIRAGQFAKVLERGTRQTMYVRQTFSTIADIEAIFPQHVLQLRRGPSPSEYEVERVIVGKGQAEDPPLVILSSRGIVRQWIPTPKPVAFRDPKVTGQLAGALVFSRIHDGERLLVMFGSINGLGVGFHAIELPVAHPDGPDAESDSLELDSLQNDYRPTPPGRDIQLKYHRVSVHVDIAIVDRTKFLMTDVYIQKTASSSRVEEAVQAAAHMYDAAFGRENRAEASRMAEQREPRPKMSMVWKRLMHGRVQT</sequence>
<keyword evidence="4" id="KW-1185">Reference proteome</keyword>
<feature type="domain" description="DUF8212" evidence="2">
    <location>
        <begin position="228"/>
        <end position="252"/>
    </location>
</feature>
<dbReference type="AlphaFoldDB" id="A0A2C5ZHT6"/>
<feature type="domain" description="Heterokaryon incompatibility" evidence="1">
    <location>
        <begin position="28"/>
        <end position="112"/>
    </location>
</feature>
<evidence type="ECO:0000259" key="2">
    <source>
        <dbReference type="Pfam" id="PF26640"/>
    </source>
</evidence>
<name>A0A2C5ZHT6_9HYPO</name>
<organism evidence="3 4">
    <name type="scientific">Ophiocordyceps australis</name>
    <dbReference type="NCBI Taxonomy" id="1399860"/>
    <lineage>
        <taxon>Eukaryota</taxon>
        <taxon>Fungi</taxon>
        <taxon>Dikarya</taxon>
        <taxon>Ascomycota</taxon>
        <taxon>Pezizomycotina</taxon>
        <taxon>Sordariomycetes</taxon>
        <taxon>Hypocreomycetidae</taxon>
        <taxon>Hypocreales</taxon>
        <taxon>Ophiocordycipitaceae</taxon>
        <taxon>Ophiocordyceps</taxon>
    </lineage>
</organism>
<dbReference type="InterPro" id="IPR010730">
    <property type="entry name" value="HET"/>
</dbReference>
<dbReference type="Proteomes" id="UP000224854">
    <property type="component" value="Unassembled WGS sequence"/>
</dbReference>
<evidence type="ECO:0000259" key="1">
    <source>
        <dbReference type="Pfam" id="PF06985"/>
    </source>
</evidence>
<evidence type="ECO:0000313" key="3">
    <source>
        <dbReference type="EMBL" id="PHH79370.1"/>
    </source>
</evidence>
<proteinExistence type="predicted"/>
<dbReference type="PANTHER" id="PTHR10622">
    <property type="entry name" value="HET DOMAIN-CONTAINING PROTEIN"/>
    <property type="match status" value="1"/>
</dbReference>
<dbReference type="Pfam" id="PF06985">
    <property type="entry name" value="HET"/>
    <property type="match status" value="1"/>
</dbReference>